<evidence type="ECO:0000313" key="3">
    <source>
        <dbReference type="RefSeq" id="XP_033455262.1"/>
    </source>
</evidence>
<keyword evidence="2" id="KW-1185">Reference proteome</keyword>
<sequence>MGHLFTGSQPSAGGSTHGASLGSTGSVQRYHSDPQRSAPGKALCELHTFRRCRRPRAVGQSNYVVLVLDARLRIGSRAILSIVGATPFARPIEWRTCFRGTSVSFLEEQNVRTILAENNMHKRNEPSIHDDAVDAGMGQDVVSIFWRETMVHSDADASCGEDGEDGGGSHWSCVIYVSRSSAQKDKVVSSGCPLSMDALPKRDSPACAVRERCIGLAKLKRRNIALRLFSVHGDAILRTPLVAKFSILIRPSIANLFSWSLG</sequence>
<accession>A0A6J3LQS4</accession>
<dbReference type="AlphaFoldDB" id="A0A6J3LQS4"/>
<organism evidence="3">
    <name type="scientific">Dissoconium aciculare CBS 342.82</name>
    <dbReference type="NCBI Taxonomy" id="1314786"/>
    <lineage>
        <taxon>Eukaryota</taxon>
        <taxon>Fungi</taxon>
        <taxon>Dikarya</taxon>
        <taxon>Ascomycota</taxon>
        <taxon>Pezizomycotina</taxon>
        <taxon>Dothideomycetes</taxon>
        <taxon>Dothideomycetidae</taxon>
        <taxon>Mycosphaerellales</taxon>
        <taxon>Dissoconiaceae</taxon>
        <taxon>Dissoconium</taxon>
    </lineage>
</organism>
<reference evidence="3" key="2">
    <citation type="submission" date="2020-04" db="EMBL/GenBank/DDBJ databases">
        <authorList>
            <consortium name="NCBI Genome Project"/>
        </authorList>
    </citation>
    <scope>NUCLEOTIDE SEQUENCE</scope>
    <source>
        <strain evidence="3">CBS 342.82</strain>
    </source>
</reference>
<dbReference type="RefSeq" id="XP_033455262.1">
    <property type="nucleotide sequence ID" value="XM_033599016.1"/>
</dbReference>
<dbReference type="Proteomes" id="UP000504637">
    <property type="component" value="Unplaced"/>
</dbReference>
<gene>
    <name evidence="3" type="ORF">K489DRAFT_127327</name>
</gene>
<feature type="compositionally biased region" description="Polar residues" evidence="1">
    <location>
        <begin position="1"/>
        <end position="29"/>
    </location>
</feature>
<reference evidence="3" key="1">
    <citation type="submission" date="2020-01" db="EMBL/GenBank/DDBJ databases">
        <authorList>
            <consortium name="DOE Joint Genome Institute"/>
            <person name="Haridas S."/>
            <person name="Albert R."/>
            <person name="Binder M."/>
            <person name="Bloem J."/>
            <person name="Labutti K."/>
            <person name="Salamov A."/>
            <person name="Andreopoulos B."/>
            <person name="Baker S.E."/>
            <person name="Barry K."/>
            <person name="Bills G."/>
            <person name="Bluhm B.H."/>
            <person name="Cannon C."/>
            <person name="Castanera R."/>
            <person name="Culley D.E."/>
            <person name="Daum C."/>
            <person name="Ezra D."/>
            <person name="Gonzalez J.B."/>
            <person name="Henrissat B."/>
            <person name="Kuo A."/>
            <person name="Liang C."/>
            <person name="Lipzen A."/>
            <person name="Lutzoni F."/>
            <person name="Magnuson J."/>
            <person name="Mondo S."/>
            <person name="Nolan M."/>
            <person name="Ohm R."/>
            <person name="Pangilinan J."/>
            <person name="Park H.-J."/>
            <person name="Ramirez L."/>
            <person name="Alfaro M."/>
            <person name="Sun H."/>
            <person name="Tritt A."/>
            <person name="Yoshinaga Y."/>
            <person name="Zwiers L.-H."/>
            <person name="Turgeon B.G."/>
            <person name="Goodwin S.B."/>
            <person name="Spatafora J.W."/>
            <person name="Crous P.W."/>
            <person name="Grigoriev I.V."/>
        </authorList>
    </citation>
    <scope>NUCLEOTIDE SEQUENCE</scope>
    <source>
        <strain evidence="3">CBS 342.82</strain>
    </source>
</reference>
<proteinExistence type="predicted"/>
<evidence type="ECO:0000256" key="1">
    <source>
        <dbReference type="SAM" id="MobiDB-lite"/>
    </source>
</evidence>
<protein>
    <submittedName>
        <fullName evidence="3">Uncharacterized protein</fullName>
    </submittedName>
</protein>
<reference evidence="3" key="3">
    <citation type="submission" date="2025-08" db="UniProtKB">
        <authorList>
            <consortium name="RefSeq"/>
        </authorList>
    </citation>
    <scope>IDENTIFICATION</scope>
    <source>
        <strain evidence="3">CBS 342.82</strain>
    </source>
</reference>
<dbReference type="GeneID" id="54356815"/>
<name>A0A6J3LQS4_9PEZI</name>
<evidence type="ECO:0000313" key="2">
    <source>
        <dbReference type="Proteomes" id="UP000504637"/>
    </source>
</evidence>
<feature type="region of interest" description="Disordered" evidence="1">
    <location>
        <begin position="1"/>
        <end position="38"/>
    </location>
</feature>